<dbReference type="PANTHER" id="PTHR45772">
    <property type="entry name" value="CONSERVED COMPONENT OF ABC TRANSPORTER FOR NATURAL AMINO ACIDS-RELATED"/>
    <property type="match status" value="1"/>
</dbReference>
<evidence type="ECO:0000256" key="1">
    <source>
        <dbReference type="ARBA" id="ARBA00022448"/>
    </source>
</evidence>
<dbReference type="InterPro" id="IPR027417">
    <property type="entry name" value="P-loop_NTPase"/>
</dbReference>
<evidence type="ECO:0000313" key="5">
    <source>
        <dbReference type="EMBL" id="MTH76922.1"/>
    </source>
</evidence>
<dbReference type="InterPro" id="IPR032823">
    <property type="entry name" value="BCA_ABC_TP_C"/>
</dbReference>
<dbReference type="Gene3D" id="3.40.50.300">
    <property type="entry name" value="P-loop containing nucleotide triphosphate hydrolases"/>
    <property type="match status" value="1"/>
</dbReference>
<keyword evidence="6" id="KW-1185">Reference proteome</keyword>
<dbReference type="GO" id="GO:0005886">
    <property type="term" value="C:plasma membrane"/>
    <property type="evidence" value="ECO:0007669"/>
    <property type="project" value="TreeGrafter"/>
</dbReference>
<dbReference type="InterPro" id="IPR003439">
    <property type="entry name" value="ABC_transporter-like_ATP-bd"/>
</dbReference>
<gene>
    <name evidence="5" type="ORF">GL286_04175</name>
</gene>
<dbReference type="Pfam" id="PF12399">
    <property type="entry name" value="BCA_ABC_TP_C"/>
    <property type="match status" value="1"/>
</dbReference>
<dbReference type="CDD" id="cd03219">
    <property type="entry name" value="ABC_Mj1267_LivG_branched"/>
    <property type="match status" value="1"/>
</dbReference>
<protein>
    <submittedName>
        <fullName evidence="5">ATP-binding cassette domain-containing protein</fullName>
    </submittedName>
</protein>
<dbReference type="GO" id="GO:0005304">
    <property type="term" value="F:L-valine transmembrane transporter activity"/>
    <property type="evidence" value="ECO:0007669"/>
    <property type="project" value="TreeGrafter"/>
</dbReference>
<keyword evidence="3 5" id="KW-0067">ATP-binding</keyword>
<dbReference type="PROSITE" id="PS50893">
    <property type="entry name" value="ABC_TRANSPORTER_2"/>
    <property type="match status" value="1"/>
</dbReference>
<keyword evidence="2" id="KW-0547">Nucleotide-binding</keyword>
<evidence type="ECO:0000256" key="2">
    <source>
        <dbReference type="ARBA" id="ARBA00022741"/>
    </source>
</evidence>
<dbReference type="RefSeq" id="WP_155094250.1">
    <property type="nucleotide sequence ID" value="NZ_WMIE01000001.1"/>
</dbReference>
<dbReference type="AlphaFoldDB" id="A0A6L6J4B1"/>
<dbReference type="GO" id="GO:0016887">
    <property type="term" value="F:ATP hydrolysis activity"/>
    <property type="evidence" value="ECO:0007669"/>
    <property type="project" value="InterPro"/>
</dbReference>
<evidence type="ECO:0000256" key="3">
    <source>
        <dbReference type="ARBA" id="ARBA00022840"/>
    </source>
</evidence>
<dbReference type="OrthoDB" id="9806149at2"/>
<proteinExistence type="predicted"/>
<sequence length="242" mass="25377">MSALLEVSGLSRRFGGLLAVNDVSFSVGQGAIVGLLGPNGSGKTTVLNMISGHLLPSGGDISLHGKRISGLGASRISKHGVARTFQLVRALPSLTVVENVTVALAFGRQKLWGVAARERAMGFLDQVGLAHRADHLAEDLTYIDQKRMELARALAADPELLLLDEWLAGLNPTELQSGIGLIRSLGSSGITILMVEHVMEAIRALCSQCVIMNAGVKIADAPTADALSDPAVITAYLGEQHA</sequence>
<comment type="caution">
    <text evidence="5">The sequence shown here is derived from an EMBL/GenBank/DDBJ whole genome shotgun (WGS) entry which is preliminary data.</text>
</comment>
<name>A0A6L6J4B1_9RHOB</name>
<dbReference type="GO" id="GO:0015192">
    <property type="term" value="F:L-phenylalanine transmembrane transporter activity"/>
    <property type="evidence" value="ECO:0007669"/>
    <property type="project" value="TreeGrafter"/>
</dbReference>
<reference evidence="5 6" key="1">
    <citation type="submission" date="2019-11" db="EMBL/GenBank/DDBJ databases">
        <authorList>
            <person name="Dong K."/>
        </authorList>
    </citation>
    <scope>NUCLEOTIDE SEQUENCE [LARGE SCALE GENOMIC DNA]</scope>
    <source>
        <strain evidence="5 6">NBRC 111993</strain>
    </source>
</reference>
<dbReference type="InterPro" id="IPR051120">
    <property type="entry name" value="ABC_AA/LPS_Transport"/>
</dbReference>
<dbReference type="EMBL" id="WMIE01000001">
    <property type="protein sequence ID" value="MTH76922.1"/>
    <property type="molecule type" value="Genomic_DNA"/>
</dbReference>
<dbReference type="GO" id="GO:1903806">
    <property type="term" value="P:L-isoleucine import across plasma membrane"/>
    <property type="evidence" value="ECO:0007669"/>
    <property type="project" value="TreeGrafter"/>
</dbReference>
<dbReference type="SMART" id="SM00382">
    <property type="entry name" value="AAA"/>
    <property type="match status" value="1"/>
</dbReference>
<organism evidence="5 6">
    <name type="scientific">Paracoccus aestuariivivens</name>
    <dbReference type="NCBI Taxonomy" id="1820333"/>
    <lineage>
        <taxon>Bacteria</taxon>
        <taxon>Pseudomonadati</taxon>
        <taxon>Pseudomonadota</taxon>
        <taxon>Alphaproteobacteria</taxon>
        <taxon>Rhodobacterales</taxon>
        <taxon>Paracoccaceae</taxon>
        <taxon>Paracoccus</taxon>
    </lineage>
</organism>
<keyword evidence="1" id="KW-0813">Transport</keyword>
<dbReference type="GO" id="GO:1903805">
    <property type="term" value="P:L-valine import across plasma membrane"/>
    <property type="evidence" value="ECO:0007669"/>
    <property type="project" value="TreeGrafter"/>
</dbReference>
<dbReference type="SUPFAM" id="SSF52540">
    <property type="entry name" value="P-loop containing nucleoside triphosphate hydrolases"/>
    <property type="match status" value="1"/>
</dbReference>
<dbReference type="Pfam" id="PF00005">
    <property type="entry name" value="ABC_tran"/>
    <property type="match status" value="1"/>
</dbReference>
<dbReference type="InterPro" id="IPR003593">
    <property type="entry name" value="AAA+_ATPase"/>
</dbReference>
<dbReference type="Proteomes" id="UP000478183">
    <property type="component" value="Unassembled WGS sequence"/>
</dbReference>
<accession>A0A6L6J4B1</accession>
<feature type="domain" description="ABC transporter" evidence="4">
    <location>
        <begin position="5"/>
        <end position="239"/>
    </location>
</feature>
<evidence type="ECO:0000313" key="6">
    <source>
        <dbReference type="Proteomes" id="UP000478183"/>
    </source>
</evidence>
<dbReference type="GO" id="GO:0015808">
    <property type="term" value="P:L-alanine transport"/>
    <property type="evidence" value="ECO:0007669"/>
    <property type="project" value="TreeGrafter"/>
</dbReference>
<dbReference type="PANTHER" id="PTHR45772:SF7">
    <property type="entry name" value="AMINO ACID ABC TRANSPORTER ATP-BINDING PROTEIN"/>
    <property type="match status" value="1"/>
</dbReference>
<dbReference type="GO" id="GO:0015188">
    <property type="term" value="F:L-isoleucine transmembrane transporter activity"/>
    <property type="evidence" value="ECO:0007669"/>
    <property type="project" value="TreeGrafter"/>
</dbReference>
<dbReference type="GO" id="GO:0005524">
    <property type="term" value="F:ATP binding"/>
    <property type="evidence" value="ECO:0007669"/>
    <property type="project" value="UniProtKB-KW"/>
</dbReference>
<evidence type="ECO:0000259" key="4">
    <source>
        <dbReference type="PROSITE" id="PS50893"/>
    </source>
</evidence>
<dbReference type="GO" id="GO:0042941">
    <property type="term" value="P:D-alanine transmembrane transport"/>
    <property type="evidence" value="ECO:0007669"/>
    <property type="project" value="TreeGrafter"/>
</dbReference>